<dbReference type="Gene3D" id="2.60.11.10">
    <property type="entry name" value="Cytochrome c oxidase, subunit Vb"/>
    <property type="match status" value="1"/>
</dbReference>
<dbReference type="GO" id="GO:0045277">
    <property type="term" value="C:respiratory chain complex IV"/>
    <property type="evidence" value="ECO:0007669"/>
    <property type="project" value="InterPro"/>
</dbReference>
<keyword evidence="1" id="KW-0472">Membrane</keyword>
<reference evidence="2 3" key="1">
    <citation type="journal article" date="2014" name="Genome Announc.">
        <title>Trypanosoma cruzi Clone Dm28c Draft Genome Sequence.</title>
        <authorList>
            <person name="Grisard E.C."/>
            <person name="Teixeira S.M."/>
            <person name="de Almeida L.G."/>
            <person name="Stoco P.H."/>
            <person name="Gerber A.L."/>
            <person name="Talavera-Lopez C."/>
            <person name="Lima O.C."/>
            <person name="Andersson B."/>
            <person name="de Vasconcelos A.T."/>
        </authorList>
    </citation>
    <scope>NUCLEOTIDE SEQUENCE [LARGE SCALE GENOMIC DNA]</scope>
    <source>
        <strain evidence="2 3">Dm28c</strain>
    </source>
</reference>
<evidence type="ECO:0000313" key="2">
    <source>
        <dbReference type="EMBL" id="ESS70080.1"/>
    </source>
</evidence>
<evidence type="ECO:0000256" key="1">
    <source>
        <dbReference type="SAM" id="Phobius"/>
    </source>
</evidence>
<keyword evidence="1" id="KW-0812">Transmembrane</keyword>
<dbReference type="VEuPathDB" id="TriTrypDB:TCDM_01197"/>
<gene>
    <name evidence="2" type="ORF">TCDM_01197</name>
</gene>
<name>V5BA06_TRYCR</name>
<dbReference type="OrthoDB" id="255666at2759"/>
<comment type="caution">
    <text evidence="2">The sequence shown here is derived from an EMBL/GenBank/DDBJ whole genome shotgun (WGS) entry which is preliminary data.</text>
</comment>
<sequence length="295" mass="34152">MNGCGAVFKTHLGDIAWKRDLLVGLYPFIYVCMKYKALINPFFLFFLFNLLFISACCCFTGILKIIQVFTRHVAQVHSFFLGASRMLFSGGGSGPTPYQDKAYPVQPHSLNELQQPPDTWRKSPFMSKLMDQSLPVYDDVVTGSGRLYWQEPAKVWHFFEADDTLILEEHDREEWNERPYVAVNHLYEPPVGSEERPIRIEAVGNPGDQQIVLCFGNCAPHVPQSNYYMMMKGYTKNKCPMCQQWFYIHNRPWLVMHPDWTDEPAADEGPAYTFAEIEAEFDRDFHEFAVYLNAE</sequence>
<evidence type="ECO:0008006" key="4">
    <source>
        <dbReference type="Google" id="ProtNLM"/>
    </source>
</evidence>
<dbReference type="GO" id="GO:0006123">
    <property type="term" value="P:mitochondrial electron transport, cytochrome c to oxygen"/>
    <property type="evidence" value="ECO:0007669"/>
    <property type="project" value="InterPro"/>
</dbReference>
<feature type="transmembrane region" description="Helical" evidence="1">
    <location>
        <begin position="42"/>
        <end position="63"/>
    </location>
</feature>
<proteinExistence type="predicted"/>
<keyword evidence="1" id="KW-1133">Transmembrane helix</keyword>
<dbReference type="GO" id="GO:0005740">
    <property type="term" value="C:mitochondrial envelope"/>
    <property type="evidence" value="ECO:0007669"/>
    <property type="project" value="InterPro"/>
</dbReference>
<accession>V5BA06</accession>
<dbReference type="EMBL" id="AYLP01000007">
    <property type="protein sequence ID" value="ESS70080.1"/>
    <property type="molecule type" value="Genomic_DNA"/>
</dbReference>
<dbReference type="Proteomes" id="UP000017861">
    <property type="component" value="Unassembled WGS sequence"/>
</dbReference>
<protein>
    <recommendedName>
        <fullName evidence="4">Cytochrome-c oxidase</fullName>
    </recommendedName>
</protein>
<dbReference type="InterPro" id="IPR036972">
    <property type="entry name" value="Cyt_c_oxidase_su5b_sf"/>
</dbReference>
<organism evidence="2 3">
    <name type="scientific">Trypanosoma cruzi Dm28c</name>
    <dbReference type="NCBI Taxonomy" id="1416333"/>
    <lineage>
        <taxon>Eukaryota</taxon>
        <taxon>Discoba</taxon>
        <taxon>Euglenozoa</taxon>
        <taxon>Kinetoplastea</taxon>
        <taxon>Metakinetoplastina</taxon>
        <taxon>Trypanosomatida</taxon>
        <taxon>Trypanosomatidae</taxon>
        <taxon>Trypanosoma</taxon>
        <taxon>Schizotrypanum</taxon>
    </lineage>
</organism>
<evidence type="ECO:0000313" key="3">
    <source>
        <dbReference type="Proteomes" id="UP000017861"/>
    </source>
</evidence>
<dbReference type="AlphaFoldDB" id="V5BA06"/>